<evidence type="ECO:0000256" key="1">
    <source>
        <dbReference type="ARBA" id="ARBA00007992"/>
    </source>
</evidence>
<dbReference type="GO" id="GO:0004497">
    <property type="term" value="F:monooxygenase activity"/>
    <property type="evidence" value="ECO:0007669"/>
    <property type="project" value="UniProtKB-KW"/>
</dbReference>
<dbReference type="PANTHER" id="PTHR13789">
    <property type="entry name" value="MONOOXYGENASE"/>
    <property type="match status" value="1"/>
</dbReference>
<keyword evidence="5" id="KW-0503">Monooxygenase</keyword>
<dbReference type="Gene3D" id="3.50.50.60">
    <property type="entry name" value="FAD/NAD(P)-binding domain"/>
    <property type="match status" value="1"/>
</dbReference>
<evidence type="ECO:0000256" key="3">
    <source>
        <dbReference type="ARBA" id="ARBA00022827"/>
    </source>
</evidence>
<dbReference type="OrthoDB" id="420606at2759"/>
<organism evidence="7 8">
    <name type="scientific">Fonsecaea nubica</name>
    <dbReference type="NCBI Taxonomy" id="856822"/>
    <lineage>
        <taxon>Eukaryota</taxon>
        <taxon>Fungi</taxon>
        <taxon>Dikarya</taxon>
        <taxon>Ascomycota</taxon>
        <taxon>Pezizomycotina</taxon>
        <taxon>Eurotiomycetes</taxon>
        <taxon>Chaetothyriomycetidae</taxon>
        <taxon>Chaetothyriales</taxon>
        <taxon>Herpotrichiellaceae</taxon>
        <taxon>Fonsecaea</taxon>
    </lineage>
</organism>
<reference evidence="7 8" key="1">
    <citation type="submission" date="2016-03" db="EMBL/GenBank/DDBJ databases">
        <title>The draft genome sequence of Fonsecaea nubica causative agent of cutaneous subcutaneous infection in human host.</title>
        <authorList>
            <person name="Costa F."/>
            <person name="Sybren D.H."/>
            <person name="Raittz R.T."/>
            <person name="Weiss V.A."/>
            <person name="Leao A.C."/>
            <person name="Gomes R."/>
            <person name="De Souza E.M."/>
            <person name="Pedrosa F.O."/>
            <person name="Steffens M.B."/>
            <person name="Bombassaro A."/>
            <person name="Tadra-Sfeir M.Z."/>
            <person name="Moreno L.F."/>
            <person name="Najafzadeh M.J."/>
            <person name="Felipe M.S."/>
            <person name="Teixeira M."/>
            <person name="Sun J."/>
            <person name="Xi L."/>
            <person name="Castro M.A."/>
            <person name="Vicente V.A."/>
        </authorList>
    </citation>
    <scope>NUCLEOTIDE SEQUENCE [LARGE SCALE GENOMIC DNA]</scope>
    <source>
        <strain evidence="7 8">CBS 269.64</strain>
    </source>
</reference>
<evidence type="ECO:0000313" key="7">
    <source>
        <dbReference type="EMBL" id="OAL37375.1"/>
    </source>
</evidence>
<evidence type="ECO:0000256" key="2">
    <source>
        <dbReference type="ARBA" id="ARBA00022630"/>
    </source>
</evidence>
<dbReference type="PRINTS" id="PR00420">
    <property type="entry name" value="RNGMNOXGNASE"/>
</dbReference>
<dbReference type="SUPFAM" id="SSF51905">
    <property type="entry name" value="FAD/NAD(P)-binding domain"/>
    <property type="match status" value="1"/>
</dbReference>
<comment type="caution">
    <text evidence="7">The sequence shown here is derived from an EMBL/GenBank/DDBJ whole genome shotgun (WGS) entry which is preliminary data.</text>
</comment>
<dbReference type="RefSeq" id="XP_022502387.1">
    <property type="nucleotide sequence ID" value="XM_022641527.1"/>
</dbReference>
<dbReference type="Pfam" id="PF01494">
    <property type="entry name" value="FAD_binding_3"/>
    <property type="match status" value="1"/>
</dbReference>
<dbReference type="InterPro" id="IPR036188">
    <property type="entry name" value="FAD/NAD-bd_sf"/>
</dbReference>
<name>A0A178D8D1_9EURO</name>
<dbReference type="SUPFAM" id="SSF54373">
    <property type="entry name" value="FAD-linked reductases, C-terminal domain"/>
    <property type="match status" value="1"/>
</dbReference>
<feature type="domain" description="FAD-binding" evidence="6">
    <location>
        <begin position="75"/>
        <end position="427"/>
    </location>
</feature>
<evidence type="ECO:0000256" key="4">
    <source>
        <dbReference type="ARBA" id="ARBA00023002"/>
    </source>
</evidence>
<dbReference type="Proteomes" id="UP000185904">
    <property type="component" value="Unassembled WGS sequence"/>
</dbReference>
<keyword evidence="8" id="KW-1185">Reference proteome</keyword>
<dbReference type="InterPro" id="IPR050493">
    <property type="entry name" value="FAD-dep_Monooxygenase_BioMet"/>
</dbReference>
<dbReference type="PANTHER" id="PTHR13789:SF306">
    <property type="entry name" value="HYDROXYLASE, PUTATIVE-RELATED"/>
    <property type="match status" value="1"/>
</dbReference>
<dbReference type="FunFam" id="3.50.50.60:FF:000115">
    <property type="entry name" value="Salicylate hydroxylase, putative"/>
    <property type="match status" value="1"/>
</dbReference>
<evidence type="ECO:0000256" key="5">
    <source>
        <dbReference type="ARBA" id="ARBA00023033"/>
    </source>
</evidence>
<gene>
    <name evidence="7" type="ORF">AYO20_03224</name>
</gene>
<protein>
    <recommendedName>
        <fullName evidence="6">FAD-binding domain-containing protein</fullName>
    </recommendedName>
</protein>
<sequence>MVGIPSGVMVNGETRPVNGVTPVKEDFIKIPDVASYPTGSLDFLVKLQKEEQKRTKAMRTSNLLNHDDFSRVRLNIIIVGAGLGGLAAAISLARKGHKVTVFEQAPELGEVGAGIQIPSNSSRLLIKWGLQPFLASKIVEPEDIKFRRWENGAVIGLTKLVPEFQDNFDAPYYVVHRAHFHDAMYQLALQLGVEVRINSKVIDYDEDAPSITTEHGESFSADLVISSDGVKSIGRMKVLGGDDQAPLRTGFAAYRATVDVEEMKVHPELVELLAKPGLNLWIGHMRHVMTYTIAGGKSFNMVLSHPDRTDPADWNQQSADKILSDMRGHFDGWDPRLTKIINMIRTTLKWPLVSGSALSRWVAPSNKLTIMGDAAHAMVPYMSEGAAMAVEDAAALAEAIDLVSSTKELPEALQVWQSVRIKRTSQMQEASLINGKLWHFADGPLQRARDEAMRPEVEGKQFVSSPNQWSDPTTQRWCYGYDAEWEVRKAWENRSTSTTKLVNGDTRGV</sequence>
<dbReference type="InterPro" id="IPR002938">
    <property type="entry name" value="FAD-bd"/>
</dbReference>
<accession>A0A178D8D1</accession>
<comment type="similarity">
    <text evidence="1">Belongs to the paxM FAD-dependent monooxygenase family.</text>
</comment>
<dbReference type="EMBL" id="LVCJ01000015">
    <property type="protein sequence ID" value="OAL37375.1"/>
    <property type="molecule type" value="Genomic_DNA"/>
</dbReference>
<dbReference type="GO" id="GO:0071949">
    <property type="term" value="F:FAD binding"/>
    <property type="evidence" value="ECO:0007669"/>
    <property type="project" value="InterPro"/>
</dbReference>
<dbReference type="GeneID" id="34586646"/>
<keyword evidence="2" id="KW-0285">Flavoprotein</keyword>
<dbReference type="AlphaFoldDB" id="A0A178D8D1"/>
<proteinExistence type="inferred from homology"/>
<evidence type="ECO:0000313" key="8">
    <source>
        <dbReference type="Proteomes" id="UP000185904"/>
    </source>
</evidence>
<keyword evidence="4" id="KW-0560">Oxidoreductase</keyword>
<keyword evidence="3" id="KW-0274">FAD</keyword>
<evidence type="ECO:0000259" key="6">
    <source>
        <dbReference type="Pfam" id="PF01494"/>
    </source>
</evidence>